<keyword evidence="3" id="KW-1185">Reference proteome</keyword>
<protein>
    <recommendedName>
        <fullName evidence="4">Secreted protein</fullName>
    </recommendedName>
</protein>
<sequence>MFFCIWITFPCLAQSRLFAQSPDLLLSSMFYLPPDPHTLILFICVCLQQGIVTDAQECVYVCKCAYVRIESASIYNTVPNRHMYNFKLDMTLYRDMHFLISVILTHQEGKEHDDVERVCKSNWGDLMLRSSTVLQLGNIPTLTSARHYLRHVSFSTNRSQQ</sequence>
<gene>
    <name evidence="2" type="ORF">AMELA_G00273570</name>
</gene>
<comment type="caution">
    <text evidence="2">The sequence shown here is derived from an EMBL/GenBank/DDBJ whole genome shotgun (WGS) entry which is preliminary data.</text>
</comment>
<proteinExistence type="predicted"/>
<feature type="signal peptide" evidence="1">
    <location>
        <begin position="1"/>
        <end position="19"/>
    </location>
</feature>
<dbReference type="AlphaFoldDB" id="A0A7J5ZLU8"/>
<reference evidence="2 3" key="1">
    <citation type="submission" date="2020-02" db="EMBL/GenBank/DDBJ databases">
        <title>A chromosome-scale genome assembly of the black bullhead catfish (Ameiurus melas).</title>
        <authorList>
            <person name="Wen M."/>
            <person name="Zham M."/>
            <person name="Cabau C."/>
            <person name="Klopp C."/>
            <person name="Donnadieu C."/>
            <person name="Roques C."/>
            <person name="Bouchez O."/>
            <person name="Lampietro C."/>
            <person name="Jouanno E."/>
            <person name="Herpin A."/>
            <person name="Louis A."/>
            <person name="Berthelot C."/>
            <person name="Parey E."/>
            <person name="Roest-Crollius H."/>
            <person name="Braasch I."/>
            <person name="Postlethwait J."/>
            <person name="Robinson-Rechavi M."/>
            <person name="Echchiki A."/>
            <person name="Begum T."/>
            <person name="Montfort J."/>
            <person name="Schartl M."/>
            <person name="Bobe J."/>
            <person name="Guiguen Y."/>
        </authorList>
    </citation>
    <scope>NUCLEOTIDE SEQUENCE [LARGE SCALE GENOMIC DNA]</scope>
    <source>
        <strain evidence="2">M_S1</strain>
        <tissue evidence="2">Blood</tissue>
    </source>
</reference>
<dbReference type="EMBL" id="JAAGNN010000027">
    <property type="protein sequence ID" value="KAF4071466.1"/>
    <property type="molecule type" value="Genomic_DNA"/>
</dbReference>
<dbReference type="Proteomes" id="UP000593565">
    <property type="component" value="Unassembled WGS sequence"/>
</dbReference>
<evidence type="ECO:0000256" key="1">
    <source>
        <dbReference type="SAM" id="SignalP"/>
    </source>
</evidence>
<feature type="chain" id="PRO_5029870751" description="Secreted protein" evidence="1">
    <location>
        <begin position="20"/>
        <end position="161"/>
    </location>
</feature>
<organism evidence="2 3">
    <name type="scientific">Ameiurus melas</name>
    <name type="common">Black bullhead</name>
    <name type="synonym">Silurus melas</name>
    <dbReference type="NCBI Taxonomy" id="219545"/>
    <lineage>
        <taxon>Eukaryota</taxon>
        <taxon>Metazoa</taxon>
        <taxon>Chordata</taxon>
        <taxon>Craniata</taxon>
        <taxon>Vertebrata</taxon>
        <taxon>Euteleostomi</taxon>
        <taxon>Actinopterygii</taxon>
        <taxon>Neopterygii</taxon>
        <taxon>Teleostei</taxon>
        <taxon>Ostariophysi</taxon>
        <taxon>Siluriformes</taxon>
        <taxon>Ictaluridae</taxon>
        <taxon>Ameiurus</taxon>
    </lineage>
</organism>
<evidence type="ECO:0008006" key="4">
    <source>
        <dbReference type="Google" id="ProtNLM"/>
    </source>
</evidence>
<name>A0A7J5ZLU8_AMEME</name>
<accession>A0A7J5ZLU8</accession>
<keyword evidence="1" id="KW-0732">Signal</keyword>
<evidence type="ECO:0000313" key="3">
    <source>
        <dbReference type="Proteomes" id="UP000593565"/>
    </source>
</evidence>
<evidence type="ECO:0000313" key="2">
    <source>
        <dbReference type="EMBL" id="KAF4071466.1"/>
    </source>
</evidence>